<dbReference type="GO" id="GO:0005524">
    <property type="term" value="F:ATP binding"/>
    <property type="evidence" value="ECO:0007669"/>
    <property type="project" value="UniProtKB-KW"/>
</dbReference>
<protein>
    <submittedName>
        <fullName evidence="1">ATP-binding region ATPase domain protein</fullName>
    </submittedName>
</protein>
<dbReference type="KEGG" id="slt:Slit_1855"/>
<dbReference type="STRING" id="580332.Slit_1855"/>
<dbReference type="AlphaFoldDB" id="D5CSZ8"/>
<keyword evidence="2" id="KW-1185">Reference proteome</keyword>
<proteinExistence type="predicted"/>
<accession>D5CSZ8</accession>
<dbReference type="HOGENOM" id="CLU_059549_0_0_4"/>
<dbReference type="Proteomes" id="UP000001625">
    <property type="component" value="Chromosome"/>
</dbReference>
<dbReference type="eggNOG" id="ENOG50331MS">
    <property type="taxonomic scope" value="Bacteria"/>
</dbReference>
<evidence type="ECO:0000313" key="2">
    <source>
        <dbReference type="Proteomes" id="UP000001625"/>
    </source>
</evidence>
<sequence>MISLRTDCTLLEIEDMYNDLQSTEAVDVRLPSHLKHGGTFGITSAIVQFVASWARGSQEGRLSPYGSGSGVDSFAELLHQPHGLIASYMAPHLVASQGIEFEKHEVLAQAIPYIEAMQSSKFRETMNGRGAILTCFAGAKNEFILPLYERKSLEGMRGAGDFEKLTKKLIEVCDPSALRNMPDTFTQALGLLIRELFENTNDHASTDELGREYTWHYPNVRGILAKYISFTPSAKDAINAFDDVPHRLYFQKALLNATVNKTLDFIELSVIDCGPGIAKRWLAHVSPHENIENVSIDKEEALVRETFELGKTSKPINGTGVGLYTVIKSLVRLKALLRLRTGRLCLYQDFSNGTDTAFEPRHWLNDRKELPRTVGTSFSILIPLASKGQS</sequence>
<keyword evidence="1" id="KW-0067">ATP-binding</keyword>
<dbReference type="EMBL" id="CP001965">
    <property type="protein sequence ID" value="ADE12084.1"/>
    <property type="molecule type" value="Genomic_DNA"/>
</dbReference>
<organism evidence="1 2">
    <name type="scientific">Sideroxydans lithotrophicus (strain ES-1)</name>
    <dbReference type="NCBI Taxonomy" id="580332"/>
    <lineage>
        <taxon>Bacteria</taxon>
        <taxon>Pseudomonadati</taxon>
        <taxon>Pseudomonadota</taxon>
        <taxon>Betaproteobacteria</taxon>
        <taxon>Nitrosomonadales</taxon>
        <taxon>Gallionellaceae</taxon>
        <taxon>Sideroxydans</taxon>
    </lineage>
</organism>
<dbReference type="SUPFAM" id="SSF55874">
    <property type="entry name" value="ATPase domain of HSP90 chaperone/DNA topoisomerase II/histidine kinase"/>
    <property type="match status" value="1"/>
</dbReference>
<keyword evidence="1" id="KW-0547">Nucleotide-binding</keyword>
<reference evidence="1 2" key="1">
    <citation type="submission" date="2010-03" db="EMBL/GenBank/DDBJ databases">
        <title>Complete sequence of Sideroxydans lithotrophicus ES-1.</title>
        <authorList>
            <consortium name="US DOE Joint Genome Institute"/>
            <person name="Lucas S."/>
            <person name="Copeland A."/>
            <person name="Lapidus A."/>
            <person name="Cheng J.-F."/>
            <person name="Bruce D."/>
            <person name="Goodwin L."/>
            <person name="Pitluck S."/>
            <person name="Munk A.C."/>
            <person name="Detter J.C."/>
            <person name="Han C."/>
            <person name="Tapia R."/>
            <person name="Larimer F."/>
            <person name="Land M."/>
            <person name="Hauser L."/>
            <person name="Kyrpides N."/>
            <person name="Ivanova N."/>
            <person name="Emerson D."/>
            <person name="Woyke T."/>
        </authorList>
    </citation>
    <scope>NUCLEOTIDE SEQUENCE [LARGE SCALE GENOMIC DNA]</scope>
    <source>
        <strain evidence="1 2">ES-1</strain>
    </source>
</reference>
<evidence type="ECO:0000313" key="1">
    <source>
        <dbReference type="EMBL" id="ADE12084.1"/>
    </source>
</evidence>
<gene>
    <name evidence="1" type="ordered locus">Slit_1855</name>
</gene>
<name>D5CSZ8_SIDLE</name>
<dbReference type="InterPro" id="IPR036890">
    <property type="entry name" value="HATPase_C_sf"/>
</dbReference>